<dbReference type="Pfam" id="PF01674">
    <property type="entry name" value="Lipase_2"/>
    <property type="match status" value="1"/>
</dbReference>
<dbReference type="PATRIC" id="fig|1097667.3.peg.4340"/>
<dbReference type="PANTHER" id="PTHR32015">
    <property type="entry name" value="FASTING INDUCED LIPASE"/>
    <property type="match status" value="1"/>
</dbReference>
<dbReference type="InterPro" id="IPR002918">
    <property type="entry name" value="Lipase_EstA/Esterase_EstB"/>
</dbReference>
<proteinExistence type="predicted"/>
<dbReference type="PROSITE" id="PS51318">
    <property type="entry name" value="TAT"/>
    <property type="match status" value="1"/>
</dbReference>
<dbReference type="SUPFAM" id="SSF53474">
    <property type="entry name" value="alpha/beta-Hydrolases"/>
    <property type="match status" value="1"/>
</dbReference>
<dbReference type="Proteomes" id="UP000005143">
    <property type="component" value="Unassembled WGS sequence"/>
</dbReference>
<name>H0EBZ4_9ACTN</name>
<comment type="caution">
    <text evidence="2">The sequence shown here is derived from an EMBL/GenBank/DDBJ whole genome shotgun (WGS) entry which is preliminary data.</text>
</comment>
<dbReference type="PANTHER" id="PTHR32015:SF1">
    <property type="entry name" value="LIPASE"/>
    <property type="match status" value="1"/>
</dbReference>
<organism evidence="2 3">
    <name type="scientific">Patulibacter medicamentivorans</name>
    <dbReference type="NCBI Taxonomy" id="1097667"/>
    <lineage>
        <taxon>Bacteria</taxon>
        <taxon>Bacillati</taxon>
        <taxon>Actinomycetota</taxon>
        <taxon>Thermoleophilia</taxon>
        <taxon>Solirubrobacterales</taxon>
        <taxon>Patulibacteraceae</taxon>
        <taxon>Patulibacter</taxon>
    </lineage>
</organism>
<dbReference type="GO" id="GO:0016298">
    <property type="term" value="F:lipase activity"/>
    <property type="evidence" value="ECO:0007669"/>
    <property type="project" value="TreeGrafter"/>
</dbReference>
<evidence type="ECO:0000313" key="2">
    <source>
        <dbReference type="EMBL" id="EHN08802.1"/>
    </source>
</evidence>
<dbReference type="InterPro" id="IPR029058">
    <property type="entry name" value="AB_hydrolase_fold"/>
</dbReference>
<reference evidence="2 3" key="1">
    <citation type="journal article" date="2013" name="Biodegradation">
        <title>Quantitative proteomic analysis of ibuprofen-degrading Patulibacter sp. strain I11.</title>
        <authorList>
            <person name="Almeida B."/>
            <person name="Kjeldal H."/>
            <person name="Lolas I."/>
            <person name="Knudsen A.D."/>
            <person name="Carvalho G."/>
            <person name="Nielsen K.L."/>
            <person name="Barreto Crespo M.T."/>
            <person name="Stensballe A."/>
            <person name="Nielsen J.L."/>
        </authorList>
    </citation>
    <scope>NUCLEOTIDE SEQUENCE [LARGE SCALE GENOMIC DNA]</scope>
    <source>
        <strain evidence="2 3">I11</strain>
    </source>
</reference>
<dbReference type="EMBL" id="AGUD01000323">
    <property type="protein sequence ID" value="EHN08802.1"/>
    <property type="molecule type" value="Genomic_DNA"/>
</dbReference>
<feature type="chain" id="PRO_5003532064" evidence="1">
    <location>
        <begin position="30"/>
        <end position="311"/>
    </location>
</feature>
<evidence type="ECO:0000313" key="3">
    <source>
        <dbReference type="Proteomes" id="UP000005143"/>
    </source>
</evidence>
<dbReference type="OrthoDB" id="8871309at2"/>
<feature type="signal peptide" evidence="1">
    <location>
        <begin position="1"/>
        <end position="29"/>
    </location>
</feature>
<dbReference type="InterPro" id="IPR006311">
    <property type="entry name" value="TAT_signal"/>
</dbReference>
<gene>
    <name evidence="2" type="ORF">PAI11_43790</name>
</gene>
<accession>H0EBZ4</accession>
<keyword evidence="3" id="KW-1185">Reference proteome</keyword>
<sequence length="311" mass="32786">MSIRRRVLAAAATLGMVVAGTVAASPANADLPVPYNSAAALAASLQNPNANPPGSNDFDCRPTAAHPRPVVLVSGTFANRVINWNTASPLLKNEGYCVFALNYGATKVTDLSFGQIRSVAAVRESAVELRDFVDQVLSATGADKVDIVGHSQGGMMPRWYLKFLGGAAKVDTLVGLAPSNHGTTLWGLGLLASWFPQIGQPLVGAFCPACADQVVDSPAMRELNGGGDTQPGVKYTVISTIYDQVVQPYRSQFLSGPNTTNITLQNGCLINFADHLSPAFDRRALRFMLNALDPAHAKRAPCLLSLPVLGG</sequence>
<keyword evidence="1" id="KW-0732">Signal</keyword>
<dbReference type="AlphaFoldDB" id="H0EBZ4"/>
<dbReference type="RefSeq" id="WP_007579418.1">
    <property type="nucleotide sequence ID" value="NZ_AGUD01000323.1"/>
</dbReference>
<evidence type="ECO:0000256" key="1">
    <source>
        <dbReference type="SAM" id="SignalP"/>
    </source>
</evidence>
<protein>
    <submittedName>
        <fullName evidence="2">Putative secreted lipase</fullName>
    </submittedName>
</protein>
<dbReference type="Gene3D" id="3.40.50.1820">
    <property type="entry name" value="alpha/beta hydrolase"/>
    <property type="match status" value="1"/>
</dbReference>
<dbReference type="GO" id="GO:0016042">
    <property type="term" value="P:lipid catabolic process"/>
    <property type="evidence" value="ECO:0007669"/>
    <property type="project" value="InterPro"/>
</dbReference>